<name>A0A1I0YQN3_9PSEU</name>
<evidence type="ECO:0000313" key="5">
    <source>
        <dbReference type="Proteomes" id="UP000243799"/>
    </source>
</evidence>
<dbReference type="InterPro" id="IPR045823">
    <property type="entry name" value="TetR_C_32"/>
</dbReference>
<dbReference type="Pfam" id="PF19344">
    <property type="entry name" value="TetR_C_32"/>
    <property type="match status" value="1"/>
</dbReference>
<feature type="DNA-binding region" description="H-T-H motif" evidence="2">
    <location>
        <begin position="42"/>
        <end position="61"/>
    </location>
</feature>
<keyword evidence="1 2" id="KW-0238">DNA-binding</keyword>
<dbReference type="Gene3D" id="1.10.357.10">
    <property type="entry name" value="Tetracycline Repressor, domain 2"/>
    <property type="match status" value="1"/>
</dbReference>
<dbReference type="PRINTS" id="PR00455">
    <property type="entry name" value="HTHTETR"/>
</dbReference>
<dbReference type="GO" id="GO:0000976">
    <property type="term" value="F:transcription cis-regulatory region binding"/>
    <property type="evidence" value="ECO:0007669"/>
    <property type="project" value="TreeGrafter"/>
</dbReference>
<dbReference type="PROSITE" id="PS50977">
    <property type="entry name" value="HTH_TETR_2"/>
    <property type="match status" value="1"/>
</dbReference>
<evidence type="ECO:0000256" key="2">
    <source>
        <dbReference type="PROSITE-ProRule" id="PRU00335"/>
    </source>
</evidence>
<evidence type="ECO:0000313" key="4">
    <source>
        <dbReference type="EMBL" id="SFB14770.1"/>
    </source>
</evidence>
<dbReference type="EMBL" id="FOKG01000005">
    <property type="protein sequence ID" value="SFB14770.1"/>
    <property type="molecule type" value="Genomic_DNA"/>
</dbReference>
<accession>A0A1I0YQN3</accession>
<sequence>MNEGVNRQDGRAERWRQHRVERRREFVEAAIRALDRHGPDAAMADIARAAGVAKPRLYRHFTDKAELFVAVAERASELVWDRLRPALSEPAAVRDRVEQSVRAYFSAVAEHPNVFRMVGERRFLTRTAQPDPVAVGNTAMAALIAAVFDEYLRAHGAHSTGTLPWAHGIVGSVEGATRWWLADGTLGQQEIVEHVSVLVWGAMEAVLRSAGVTVDPDQPLDLDLDELPTR</sequence>
<proteinExistence type="predicted"/>
<dbReference type="GO" id="GO:0003700">
    <property type="term" value="F:DNA-binding transcription factor activity"/>
    <property type="evidence" value="ECO:0007669"/>
    <property type="project" value="TreeGrafter"/>
</dbReference>
<dbReference type="STRING" id="490629.SAMN05216266_105217"/>
<dbReference type="InterPro" id="IPR009057">
    <property type="entry name" value="Homeodomain-like_sf"/>
</dbReference>
<dbReference type="RefSeq" id="WP_177242565.1">
    <property type="nucleotide sequence ID" value="NZ_FOKG01000005.1"/>
</dbReference>
<dbReference type="AlphaFoldDB" id="A0A1I0YQN3"/>
<dbReference type="PANTHER" id="PTHR30055">
    <property type="entry name" value="HTH-TYPE TRANSCRIPTIONAL REGULATOR RUTR"/>
    <property type="match status" value="1"/>
</dbReference>
<keyword evidence="5" id="KW-1185">Reference proteome</keyword>
<dbReference type="Proteomes" id="UP000243799">
    <property type="component" value="Unassembled WGS sequence"/>
</dbReference>
<feature type="domain" description="HTH tetR-type" evidence="3">
    <location>
        <begin position="20"/>
        <end position="79"/>
    </location>
</feature>
<dbReference type="InterPro" id="IPR001647">
    <property type="entry name" value="HTH_TetR"/>
</dbReference>
<gene>
    <name evidence="4" type="ORF">SAMN05216266_105217</name>
</gene>
<evidence type="ECO:0000259" key="3">
    <source>
        <dbReference type="PROSITE" id="PS50977"/>
    </source>
</evidence>
<dbReference type="InterPro" id="IPR050109">
    <property type="entry name" value="HTH-type_TetR-like_transc_reg"/>
</dbReference>
<dbReference type="SUPFAM" id="SSF46689">
    <property type="entry name" value="Homeodomain-like"/>
    <property type="match status" value="1"/>
</dbReference>
<dbReference type="InterPro" id="IPR036271">
    <property type="entry name" value="Tet_transcr_reg_TetR-rel_C_sf"/>
</dbReference>
<reference evidence="5" key="1">
    <citation type="submission" date="2016-10" db="EMBL/GenBank/DDBJ databases">
        <authorList>
            <person name="Varghese N."/>
            <person name="Submissions S."/>
        </authorList>
    </citation>
    <scope>NUCLEOTIDE SEQUENCE [LARGE SCALE GENOMIC DNA]</scope>
    <source>
        <strain evidence="5">CGMCC 4.3568</strain>
    </source>
</reference>
<evidence type="ECO:0000256" key="1">
    <source>
        <dbReference type="ARBA" id="ARBA00023125"/>
    </source>
</evidence>
<organism evidence="4 5">
    <name type="scientific">Amycolatopsis marina</name>
    <dbReference type="NCBI Taxonomy" id="490629"/>
    <lineage>
        <taxon>Bacteria</taxon>
        <taxon>Bacillati</taxon>
        <taxon>Actinomycetota</taxon>
        <taxon>Actinomycetes</taxon>
        <taxon>Pseudonocardiales</taxon>
        <taxon>Pseudonocardiaceae</taxon>
        <taxon>Amycolatopsis</taxon>
    </lineage>
</organism>
<dbReference type="SUPFAM" id="SSF48498">
    <property type="entry name" value="Tetracyclin repressor-like, C-terminal domain"/>
    <property type="match status" value="1"/>
</dbReference>
<dbReference type="Pfam" id="PF00440">
    <property type="entry name" value="TetR_N"/>
    <property type="match status" value="1"/>
</dbReference>
<protein>
    <submittedName>
        <fullName evidence="4">Transcriptional regulator, TetR family</fullName>
    </submittedName>
</protein>
<dbReference type="PANTHER" id="PTHR30055:SF160">
    <property type="entry name" value="TRANSCRIPTIONAL REGULATORY PROTEIN (PROBABLY ASNC-FAMILY)-RELATED"/>
    <property type="match status" value="1"/>
</dbReference>